<protein>
    <submittedName>
        <fullName evidence="7">Transposase</fullName>
    </submittedName>
</protein>
<proteinExistence type="inferred from homology"/>
<evidence type="ECO:0000256" key="1">
    <source>
        <dbReference type="ARBA" id="ARBA00008761"/>
    </source>
</evidence>
<keyword evidence="2" id="KW-0815">Transposition</keyword>
<dbReference type="NCBIfam" id="TIGR01766">
    <property type="entry name" value="IS200/IS605 family accessory protein TnpB-like domain"/>
    <property type="match status" value="1"/>
</dbReference>
<dbReference type="Pfam" id="PF01385">
    <property type="entry name" value="OrfB_IS605"/>
    <property type="match status" value="1"/>
</dbReference>
<evidence type="ECO:0000256" key="3">
    <source>
        <dbReference type="ARBA" id="ARBA00023125"/>
    </source>
</evidence>
<evidence type="ECO:0000256" key="4">
    <source>
        <dbReference type="ARBA" id="ARBA00023172"/>
    </source>
</evidence>
<keyword evidence="3" id="KW-0238">DNA-binding</keyword>
<accession>A0ABS9R6H8</accession>
<evidence type="ECO:0000259" key="6">
    <source>
        <dbReference type="Pfam" id="PF07282"/>
    </source>
</evidence>
<reference evidence="7 8" key="1">
    <citation type="submission" date="2022-02" db="EMBL/GenBank/DDBJ databases">
        <title>Genome of Erysipelotrichaceae sp. nov. NSJ-176 isolated from human feces.</title>
        <authorList>
            <person name="Abdugheni R."/>
        </authorList>
    </citation>
    <scope>NUCLEOTIDE SEQUENCE [LARGE SCALE GENOMIC DNA]</scope>
    <source>
        <strain evidence="7 8">NSJ-176</strain>
    </source>
</reference>
<dbReference type="RefSeq" id="WP_233509420.1">
    <property type="nucleotide sequence ID" value="NZ_JAKVPQ010000006.1"/>
</dbReference>
<dbReference type="EMBL" id="JAKVPQ010000006">
    <property type="protein sequence ID" value="MCH4285244.1"/>
    <property type="molecule type" value="Genomic_DNA"/>
</dbReference>
<feature type="domain" description="Probable transposase IS891/IS1136/IS1341" evidence="5">
    <location>
        <begin position="250"/>
        <end position="366"/>
    </location>
</feature>
<evidence type="ECO:0000313" key="8">
    <source>
        <dbReference type="Proteomes" id="UP001202402"/>
    </source>
</evidence>
<comment type="similarity">
    <text evidence="1">In the C-terminal section; belongs to the transposase 35 family.</text>
</comment>
<comment type="caution">
    <text evidence="7">The sequence shown here is derived from an EMBL/GenBank/DDBJ whole genome shotgun (WGS) entry which is preliminary data.</text>
</comment>
<organism evidence="7 8">
    <name type="scientific">Amedibacillus hominis</name>
    <dbReference type="NCBI Taxonomy" id="2897776"/>
    <lineage>
        <taxon>Bacteria</taxon>
        <taxon>Bacillati</taxon>
        <taxon>Bacillota</taxon>
        <taxon>Erysipelotrichia</taxon>
        <taxon>Erysipelotrichales</taxon>
        <taxon>Erysipelotrichaceae</taxon>
        <taxon>Amedibacillus</taxon>
    </lineage>
</organism>
<dbReference type="Proteomes" id="UP001202402">
    <property type="component" value="Unassembled WGS sequence"/>
</dbReference>
<keyword evidence="8" id="KW-1185">Reference proteome</keyword>
<dbReference type="InterPro" id="IPR001959">
    <property type="entry name" value="Transposase"/>
</dbReference>
<gene>
    <name evidence="7" type="ORF">LQE99_08885</name>
</gene>
<feature type="domain" description="Cas12f1-like TNB" evidence="6">
    <location>
        <begin position="385"/>
        <end position="462"/>
    </location>
</feature>
<evidence type="ECO:0000259" key="5">
    <source>
        <dbReference type="Pfam" id="PF01385"/>
    </source>
</evidence>
<keyword evidence="4" id="KW-0233">DNA recombination</keyword>
<evidence type="ECO:0000256" key="2">
    <source>
        <dbReference type="ARBA" id="ARBA00022578"/>
    </source>
</evidence>
<dbReference type="InterPro" id="IPR010095">
    <property type="entry name" value="Cas12f1-like_TNB"/>
</dbReference>
<dbReference type="NCBIfam" id="NF040570">
    <property type="entry name" value="guided_TnpB"/>
    <property type="match status" value="1"/>
</dbReference>
<dbReference type="Pfam" id="PF07282">
    <property type="entry name" value="Cas12f1-like_TNB"/>
    <property type="match status" value="1"/>
</dbReference>
<sequence>MVKEKEPDDKNYRVFRCIIKPTHTFYEPFLLVTHLAKNLYNIGMFYIRNAYSGAIKSPQDRFLNEANVINDLNGVIDQLNEIRLYDKKTKQKKKKPGKMFSKINEENRFVSYELLDGLFKVMNQVDYRALHSHVAQQVLRMLMRDWDSFFKILKKYRNDPTSLKAAPHIPNYADKNGYKTATFTNLSCDIRKDKKGGYVQFPKIVKKHGFPSDRFYIGKLDMMDKDFKQIRLVPEEDHIVMEIVYEIKAVEDTVDVETTERIAGIDIGVNNLASIAFTTGHQPVIVKGRKAKSVNQRYNKVMAHLQSEHLKGKKQETHIRTKRMKRETRRRNNQMDDFMHKKLRKIVDTCMEENVEVIVIGNNKDWKQNINLGKKNNQNFVQMPFQKFIKMIKYKAEAAGIKVMITEESYTSKASSIDEDQIPCYGEEEKEYTFSGKRIKRGLYRSKEGILINADINGASNIIRKVYPCKPKLKERWYRGTVNVPVMCI</sequence>
<evidence type="ECO:0000313" key="7">
    <source>
        <dbReference type="EMBL" id="MCH4285244.1"/>
    </source>
</evidence>
<name>A0ABS9R6H8_9FIRM</name>